<keyword evidence="4" id="KW-0934">Plastid</keyword>
<dbReference type="InterPro" id="IPR017871">
    <property type="entry name" value="ABC_transporter-like_CS"/>
</dbReference>
<protein>
    <submittedName>
        <fullName evidence="4">Iron-sulfur cluster formation ABC transporter ATP-binding subunit</fullName>
    </submittedName>
</protein>
<dbReference type="PANTHER" id="PTHR43204:SF1">
    <property type="entry name" value="ABC TRANSPORTER I FAMILY MEMBER 6, CHLOROPLASTIC"/>
    <property type="match status" value="1"/>
</dbReference>
<evidence type="ECO:0000256" key="2">
    <source>
        <dbReference type="ARBA" id="ARBA00022840"/>
    </source>
</evidence>
<dbReference type="InterPro" id="IPR003593">
    <property type="entry name" value="AAA+_ATPase"/>
</dbReference>
<organism evidence="4">
    <name type="scientific">Coscinodiscus wailesii</name>
    <dbReference type="NCBI Taxonomy" id="671091"/>
    <lineage>
        <taxon>Eukaryota</taxon>
        <taxon>Sar</taxon>
        <taxon>Stramenopiles</taxon>
        <taxon>Ochrophyta</taxon>
        <taxon>Bacillariophyta</taxon>
        <taxon>Coscinodiscophyceae</taxon>
        <taxon>Coscinodiscophycidae</taxon>
        <taxon>Coscinodiscales</taxon>
        <taxon>Coscinodiscaceae</taxon>
        <taxon>Coscinodiscus</taxon>
    </lineage>
</organism>
<evidence type="ECO:0000313" key="4">
    <source>
        <dbReference type="EMBL" id="QTI82883.1"/>
    </source>
</evidence>
<dbReference type="EMBL" id="MW561224">
    <property type="protein sequence ID" value="QTI82883.1"/>
    <property type="molecule type" value="Genomic_DNA"/>
</dbReference>
<dbReference type="PANTHER" id="PTHR43204">
    <property type="entry name" value="ABC TRANSPORTER I FAMILY MEMBER 6, CHLOROPLASTIC"/>
    <property type="match status" value="1"/>
</dbReference>
<keyword evidence="2 4" id="KW-0067">ATP-binding</keyword>
<dbReference type="GO" id="GO:0005524">
    <property type="term" value="F:ATP binding"/>
    <property type="evidence" value="ECO:0007669"/>
    <property type="project" value="UniProtKB-KW"/>
</dbReference>
<dbReference type="GO" id="GO:0016887">
    <property type="term" value="F:ATP hydrolysis activity"/>
    <property type="evidence" value="ECO:0007669"/>
    <property type="project" value="InterPro"/>
</dbReference>
<geneLocation type="chloroplast" evidence="4"/>
<name>A0A8A6KGR5_9STRA</name>
<dbReference type="Pfam" id="PF00005">
    <property type="entry name" value="ABC_tran"/>
    <property type="match status" value="1"/>
</dbReference>
<evidence type="ECO:0000259" key="3">
    <source>
        <dbReference type="PROSITE" id="PS50893"/>
    </source>
</evidence>
<sequence>MNKNIPILEIENLKASVGSTEVLKNLNLKINKGEIHAIMGPNGSGKSTFSKIIAGHPNYKINNGEIFFKGKSILDLEPDERARLGIFLAFQYPIELPGVTNDSFFEFIHRSHKDNSVNLSCGDNWIDMLNLVFQTAQILELPINDDFGERCVNEGFSGGEKKRNEILQMLALDSELSILDEIDSGLDIDGLKIVSKVINNFMNENKAIILITHYQRLLDYVKPTYVHILQDGKIIKTGNLELVKEIELKGYDWLKESV</sequence>
<gene>
    <name evidence="4" type="primary">sufC</name>
</gene>
<accession>A0A8A6KGR5</accession>
<dbReference type="GeneID" id="69241404"/>
<feature type="domain" description="ABC transporter" evidence="3">
    <location>
        <begin position="8"/>
        <end position="256"/>
    </location>
</feature>
<dbReference type="SUPFAM" id="SSF52540">
    <property type="entry name" value="P-loop containing nucleoside triphosphate hydrolases"/>
    <property type="match status" value="1"/>
</dbReference>
<dbReference type="InterPro" id="IPR027417">
    <property type="entry name" value="P-loop_NTPase"/>
</dbReference>
<reference evidence="4" key="1">
    <citation type="submission" date="2021-02" db="EMBL/GenBank/DDBJ databases">
        <authorList>
            <person name="Huang H."/>
            <person name="Chen N."/>
        </authorList>
    </citation>
    <scope>NUCLEOTIDE SEQUENCE</scope>
</reference>
<keyword evidence="1" id="KW-0547">Nucleotide-binding</keyword>
<keyword evidence="4" id="KW-0150">Chloroplast</keyword>
<dbReference type="InterPro" id="IPR010230">
    <property type="entry name" value="FeS-cluster_ATPase_SufC"/>
</dbReference>
<dbReference type="Gene3D" id="3.40.50.300">
    <property type="entry name" value="P-loop containing nucleotide triphosphate hydrolases"/>
    <property type="match status" value="1"/>
</dbReference>
<dbReference type="NCBIfam" id="TIGR01978">
    <property type="entry name" value="sufC"/>
    <property type="match status" value="1"/>
</dbReference>
<dbReference type="PROSITE" id="PS50893">
    <property type="entry name" value="ABC_TRANSPORTER_2"/>
    <property type="match status" value="1"/>
</dbReference>
<dbReference type="SMART" id="SM00382">
    <property type="entry name" value="AAA"/>
    <property type="match status" value="1"/>
</dbReference>
<dbReference type="InterPro" id="IPR003439">
    <property type="entry name" value="ABC_transporter-like_ATP-bd"/>
</dbReference>
<proteinExistence type="predicted"/>
<dbReference type="RefSeq" id="YP_010241968.1">
    <property type="nucleotide sequence ID" value="NC_059929.1"/>
</dbReference>
<dbReference type="AlphaFoldDB" id="A0A8A6KGR5"/>
<evidence type="ECO:0000256" key="1">
    <source>
        <dbReference type="ARBA" id="ARBA00022741"/>
    </source>
</evidence>
<dbReference type="PROSITE" id="PS00211">
    <property type="entry name" value="ABC_TRANSPORTER_1"/>
    <property type="match status" value="1"/>
</dbReference>
<dbReference type="CDD" id="cd03217">
    <property type="entry name" value="ABC_FeS_Assembly"/>
    <property type="match status" value="1"/>
</dbReference>